<dbReference type="eggNOG" id="COG5464">
    <property type="taxonomic scope" value="Bacteria"/>
</dbReference>
<dbReference type="EMBL" id="AJDQ01000003">
    <property type="protein sequence ID" value="EOI58279.1"/>
    <property type="molecule type" value="Genomic_DNA"/>
</dbReference>
<evidence type="ECO:0000313" key="1">
    <source>
        <dbReference type="EMBL" id="EOI58279.1"/>
    </source>
</evidence>
<organism evidence="1 3">
    <name type="scientific">Enterococcus gilvus ATCC BAA-350</name>
    <dbReference type="NCBI Taxonomy" id="1158614"/>
    <lineage>
        <taxon>Bacteria</taxon>
        <taxon>Bacillati</taxon>
        <taxon>Bacillota</taxon>
        <taxon>Bacilli</taxon>
        <taxon>Lactobacillales</taxon>
        <taxon>Enterococcaceae</taxon>
        <taxon>Enterococcus</taxon>
    </lineage>
</organism>
<dbReference type="Proteomes" id="UP000013750">
    <property type="component" value="Unassembled WGS sequence"/>
</dbReference>
<dbReference type="PANTHER" id="PTHR41317:SF1">
    <property type="entry name" value="PD-(D_E)XK NUCLEASE FAMILY TRANSPOSASE"/>
    <property type="match status" value="1"/>
</dbReference>
<dbReference type="RefSeq" id="WP_010778802.1">
    <property type="nucleotide sequence ID" value="NZ_ASWH01000002.1"/>
</dbReference>
<dbReference type="Pfam" id="PF12784">
    <property type="entry name" value="PDDEXK_2"/>
    <property type="match status" value="1"/>
</dbReference>
<dbReference type="Proteomes" id="UP000014160">
    <property type="component" value="Unassembled WGS sequence"/>
</dbReference>
<evidence type="ECO:0000313" key="2">
    <source>
        <dbReference type="EMBL" id="EOW78959.1"/>
    </source>
</evidence>
<comment type="caution">
    <text evidence="1">The sequence shown here is derived from an EMBL/GenBank/DDBJ whole genome shotgun (WGS) entry which is preliminary data.</text>
</comment>
<reference evidence="2 4" key="2">
    <citation type="submission" date="2013-03" db="EMBL/GenBank/DDBJ databases">
        <title>The Genome Sequence of Enterococcus gilvus ATCC BAA-350 (PacBio/Illumina hybrid assembly).</title>
        <authorList>
            <consortium name="The Broad Institute Genomics Platform"/>
            <consortium name="The Broad Institute Genome Sequencing Center for Infectious Disease"/>
            <person name="Earl A."/>
            <person name="Russ C."/>
            <person name="Gilmore M."/>
            <person name="Surin D."/>
            <person name="Walker B."/>
            <person name="Young S."/>
            <person name="Zeng Q."/>
            <person name="Gargeya S."/>
            <person name="Fitzgerald M."/>
            <person name="Haas B."/>
            <person name="Abouelleil A."/>
            <person name="Allen A.W."/>
            <person name="Alvarado L."/>
            <person name="Arachchi H.M."/>
            <person name="Berlin A.M."/>
            <person name="Chapman S.B."/>
            <person name="Gainer-Dewar J."/>
            <person name="Goldberg J."/>
            <person name="Griggs A."/>
            <person name="Gujja S."/>
            <person name="Hansen M."/>
            <person name="Howarth C."/>
            <person name="Imamovic A."/>
            <person name="Ireland A."/>
            <person name="Larimer J."/>
            <person name="McCowan C."/>
            <person name="Murphy C."/>
            <person name="Pearson M."/>
            <person name="Poon T.W."/>
            <person name="Priest M."/>
            <person name="Roberts A."/>
            <person name="Saif S."/>
            <person name="Shea T."/>
            <person name="Sisk P."/>
            <person name="Sykes S."/>
            <person name="Wortman J."/>
            <person name="Nusbaum C."/>
            <person name="Birren B."/>
        </authorList>
    </citation>
    <scope>NUCLEOTIDE SEQUENCE [LARGE SCALE GENOMIC DNA]</scope>
    <source>
        <strain evidence="2 4">ATCC BAA-350</strain>
    </source>
</reference>
<proteinExistence type="predicted"/>
<dbReference type="NCBIfam" id="TIGR01784">
    <property type="entry name" value="T_den_put_tspse"/>
    <property type="match status" value="1"/>
</dbReference>
<dbReference type="EMBL" id="ASWH01000002">
    <property type="protein sequence ID" value="EOW78959.1"/>
    <property type="molecule type" value="Genomic_DNA"/>
</dbReference>
<evidence type="ECO:0000313" key="4">
    <source>
        <dbReference type="Proteomes" id="UP000014160"/>
    </source>
</evidence>
<gene>
    <name evidence="2" type="ORF">I592_03097</name>
    <name evidence="1" type="ORF">UKC_00351</name>
</gene>
<dbReference type="AlphaFoldDB" id="R2XTK3"/>
<evidence type="ECO:0008006" key="5">
    <source>
        <dbReference type="Google" id="ProtNLM"/>
    </source>
</evidence>
<name>R2XTK3_9ENTE</name>
<dbReference type="InterPro" id="IPR010106">
    <property type="entry name" value="RpnA"/>
</dbReference>
<dbReference type="HOGENOM" id="CLU_063842_0_0_9"/>
<accession>R2XTK3</accession>
<protein>
    <recommendedName>
        <fullName evidence="5">Transposase (putative) YhgA-like domain-containing protein</fullName>
    </recommendedName>
</protein>
<sequence length="157" mass="18181">MPNYLPTNDLLFKKIMTSEDSLYILKAFVNDLLGTNFKTLRPRETYHIDSYKRTLQKENGEEICRTEVDILATAEDGSQATIECQIHAHDYFHERALFYLAEAYRSPYGDIKKQSDAKPSSYASLRPVYGINIMGYDLFNEKEHALQLFQLLNAKTQ</sequence>
<evidence type="ECO:0000313" key="3">
    <source>
        <dbReference type="Proteomes" id="UP000013750"/>
    </source>
</evidence>
<dbReference type="PANTHER" id="PTHR41317">
    <property type="entry name" value="PD-(D_E)XK NUCLEASE FAMILY TRANSPOSASE"/>
    <property type="match status" value="1"/>
</dbReference>
<reference evidence="1 3" key="1">
    <citation type="submission" date="2013-02" db="EMBL/GenBank/DDBJ databases">
        <title>The Genome Sequence of Enterococcus gilvus ATCC BAA-350.</title>
        <authorList>
            <consortium name="The Broad Institute Genome Sequencing Platform"/>
            <consortium name="The Broad Institute Genome Sequencing Center for Infectious Disease"/>
            <person name="Earl A.M."/>
            <person name="Gilmore M.S."/>
            <person name="Lebreton F."/>
            <person name="Walker B."/>
            <person name="Young S.K."/>
            <person name="Zeng Q."/>
            <person name="Gargeya S."/>
            <person name="Fitzgerald M."/>
            <person name="Haas B."/>
            <person name="Abouelleil A."/>
            <person name="Alvarado L."/>
            <person name="Arachchi H.M."/>
            <person name="Berlin A.M."/>
            <person name="Chapman S.B."/>
            <person name="Dewar J."/>
            <person name="Goldberg J."/>
            <person name="Griggs A."/>
            <person name="Gujja S."/>
            <person name="Hansen M."/>
            <person name="Howarth C."/>
            <person name="Imamovic A."/>
            <person name="Larimer J."/>
            <person name="McCowan C."/>
            <person name="Murphy C."/>
            <person name="Neiman D."/>
            <person name="Pearson M."/>
            <person name="Priest M."/>
            <person name="Roberts A."/>
            <person name="Saif S."/>
            <person name="Shea T."/>
            <person name="Sisk P."/>
            <person name="Sykes S."/>
            <person name="Wortman J."/>
            <person name="Nusbaum C."/>
            <person name="Birren B."/>
        </authorList>
    </citation>
    <scope>NUCLEOTIDE SEQUENCE [LARGE SCALE GENOMIC DNA]</scope>
    <source>
        <strain evidence="1 3">ATCC BAA-350</strain>
    </source>
</reference>
<keyword evidence="4" id="KW-1185">Reference proteome</keyword>
<dbReference type="PATRIC" id="fig|1158614.3.peg.346"/>